<feature type="domain" description="AB hydrolase-1" evidence="1">
    <location>
        <begin position="6"/>
        <end position="236"/>
    </location>
</feature>
<dbReference type="Pfam" id="PF12697">
    <property type="entry name" value="Abhydrolase_6"/>
    <property type="match status" value="1"/>
</dbReference>
<dbReference type="InterPro" id="IPR029058">
    <property type="entry name" value="AB_hydrolase_fold"/>
</dbReference>
<dbReference type="Gene3D" id="3.40.50.1820">
    <property type="entry name" value="alpha/beta hydrolase"/>
    <property type="match status" value="1"/>
</dbReference>
<dbReference type="Proteomes" id="UP001161017">
    <property type="component" value="Unassembled WGS sequence"/>
</dbReference>
<dbReference type="AlphaFoldDB" id="A0AA43TVS9"/>
<keyword evidence="3" id="KW-1185">Reference proteome</keyword>
<evidence type="ECO:0000313" key="3">
    <source>
        <dbReference type="Proteomes" id="UP001161017"/>
    </source>
</evidence>
<dbReference type="EMBL" id="JAPUFD010000026">
    <property type="protein sequence ID" value="MDI1493411.1"/>
    <property type="molecule type" value="Genomic_DNA"/>
</dbReference>
<protein>
    <recommendedName>
        <fullName evidence="1">AB hydrolase-1 domain-containing protein</fullName>
    </recommendedName>
</protein>
<accession>A0AA43TVS9</accession>
<evidence type="ECO:0000259" key="1">
    <source>
        <dbReference type="Pfam" id="PF12697"/>
    </source>
</evidence>
<proteinExistence type="predicted"/>
<comment type="caution">
    <text evidence="2">The sequence shown here is derived from an EMBL/GenBank/DDBJ whole genome shotgun (WGS) entry which is preliminary data.</text>
</comment>
<name>A0AA43TVS9_9LECA</name>
<organism evidence="2 3">
    <name type="scientific">Ramalina farinacea</name>
    <dbReference type="NCBI Taxonomy" id="258253"/>
    <lineage>
        <taxon>Eukaryota</taxon>
        <taxon>Fungi</taxon>
        <taxon>Dikarya</taxon>
        <taxon>Ascomycota</taxon>
        <taxon>Pezizomycotina</taxon>
        <taxon>Lecanoromycetes</taxon>
        <taxon>OSLEUM clade</taxon>
        <taxon>Lecanoromycetidae</taxon>
        <taxon>Lecanorales</taxon>
        <taxon>Lecanorineae</taxon>
        <taxon>Ramalinaceae</taxon>
        <taxon>Ramalina</taxon>
    </lineage>
</organism>
<sequence>MASLTIVLVPGAFHVDSSFNTLGAQLQQRGYNTRTWGLITIDKPHISIDEDAKALANGMLKPLIEEQGKNIVLYLHSYAGFPGSVAIAGLSKAERAAKGLQGGIIGLIYQSAFIPHPGNTLFQMIGSNYTHWQAPDGTTGLITVIDPKGTFYADVSDTLGTEAANQIYPQSLLSFNSPSGPVCYQDPAYNGRRVYMHTKEDQALPPRAQDMFVNDSGVIWKILKLDTGHSPFLSEPVHVAGIIDENTKDFLASFDTAGVSLIGGLSDYR</sequence>
<reference evidence="2" key="1">
    <citation type="journal article" date="2023" name="Genome Biol. Evol.">
        <title>First Whole Genome Sequence and Flow Cytometry Genome Size Data for the Lichen-Forming Fungus Ramalina farinacea (Ascomycota).</title>
        <authorList>
            <person name="Llewellyn T."/>
            <person name="Mian S."/>
            <person name="Hill R."/>
            <person name="Leitch I.J."/>
            <person name="Gaya E."/>
        </authorList>
    </citation>
    <scope>NUCLEOTIDE SEQUENCE</scope>
    <source>
        <strain evidence="2">LIQ254RAFAR</strain>
    </source>
</reference>
<gene>
    <name evidence="2" type="ORF">OHK93_005200</name>
</gene>
<dbReference type="InterPro" id="IPR000073">
    <property type="entry name" value="AB_hydrolase_1"/>
</dbReference>
<dbReference type="SUPFAM" id="SSF53474">
    <property type="entry name" value="alpha/beta-Hydrolases"/>
    <property type="match status" value="1"/>
</dbReference>
<evidence type="ECO:0000313" key="2">
    <source>
        <dbReference type="EMBL" id="MDI1493411.1"/>
    </source>
</evidence>
<dbReference type="InterPro" id="IPR052897">
    <property type="entry name" value="Sec-Metab_Biosynth_Hydrolase"/>
</dbReference>
<dbReference type="PANTHER" id="PTHR37017:SF8">
    <property type="entry name" value="AB HYDROLASE-1 DOMAIN-CONTAINING PROTEIN"/>
    <property type="match status" value="1"/>
</dbReference>
<dbReference type="PANTHER" id="PTHR37017">
    <property type="entry name" value="AB HYDROLASE-1 DOMAIN-CONTAINING PROTEIN-RELATED"/>
    <property type="match status" value="1"/>
</dbReference>